<feature type="repeat" description="WD" evidence="8">
    <location>
        <begin position="343"/>
        <end position="377"/>
    </location>
</feature>
<evidence type="ECO:0000313" key="10">
    <source>
        <dbReference type="Ensembl" id="ENSCINP00000008460.2"/>
    </source>
</evidence>
<keyword evidence="5" id="KW-0805">Transcription regulation</keyword>
<reference evidence="11" key="1">
    <citation type="journal article" date="2002" name="Science">
        <title>The draft genome of Ciona intestinalis: insights into chordate and vertebrate origins.</title>
        <authorList>
            <person name="Dehal P."/>
            <person name="Satou Y."/>
            <person name="Campbell R.K."/>
            <person name="Chapman J."/>
            <person name="Degnan B."/>
            <person name="De Tomaso A."/>
            <person name="Davidson B."/>
            <person name="Di Gregorio A."/>
            <person name="Gelpke M."/>
            <person name="Goodstein D.M."/>
            <person name="Harafuji N."/>
            <person name="Hastings K.E."/>
            <person name="Ho I."/>
            <person name="Hotta K."/>
            <person name="Huang W."/>
            <person name="Kawashima T."/>
            <person name="Lemaire P."/>
            <person name="Martinez D."/>
            <person name="Meinertzhagen I.A."/>
            <person name="Necula S."/>
            <person name="Nonaka M."/>
            <person name="Putnam N."/>
            <person name="Rash S."/>
            <person name="Saiga H."/>
            <person name="Satake M."/>
            <person name="Terry A."/>
            <person name="Yamada L."/>
            <person name="Wang H.G."/>
            <person name="Awazu S."/>
            <person name="Azumi K."/>
            <person name="Boore J."/>
            <person name="Branno M."/>
            <person name="Chin-Bow S."/>
            <person name="DeSantis R."/>
            <person name="Doyle S."/>
            <person name="Francino P."/>
            <person name="Keys D.N."/>
            <person name="Haga S."/>
            <person name="Hayashi H."/>
            <person name="Hino K."/>
            <person name="Imai K.S."/>
            <person name="Inaba K."/>
            <person name="Kano S."/>
            <person name="Kobayashi K."/>
            <person name="Kobayashi M."/>
            <person name="Lee B.I."/>
            <person name="Makabe K.W."/>
            <person name="Manohar C."/>
            <person name="Matassi G."/>
            <person name="Medina M."/>
            <person name="Mochizuki Y."/>
            <person name="Mount S."/>
            <person name="Morishita T."/>
            <person name="Miura S."/>
            <person name="Nakayama A."/>
            <person name="Nishizaka S."/>
            <person name="Nomoto H."/>
            <person name="Ohta F."/>
            <person name="Oishi K."/>
            <person name="Rigoutsos I."/>
            <person name="Sano M."/>
            <person name="Sasaki A."/>
            <person name="Sasakura Y."/>
            <person name="Shoguchi E."/>
            <person name="Shin-i T."/>
            <person name="Spagnuolo A."/>
            <person name="Stainier D."/>
            <person name="Suzuki M.M."/>
            <person name="Tassy O."/>
            <person name="Takatori N."/>
            <person name="Tokuoka M."/>
            <person name="Yagi K."/>
            <person name="Yoshizaki F."/>
            <person name="Wada S."/>
            <person name="Zhang C."/>
            <person name="Hyatt P.D."/>
            <person name="Larimer F."/>
            <person name="Detter C."/>
            <person name="Doggett N."/>
            <person name="Glavina T."/>
            <person name="Hawkins T."/>
            <person name="Richardson P."/>
            <person name="Lucas S."/>
            <person name="Kohara Y."/>
            <person name="Levine M."/>
            <person name="Satoh N."/>
            <person name="Rokhsar D.S."/>
        </authorList>
    </citation>
    <scope>NUCLEOTIDE SEQUENCE [LARGE SCALE GENOMIC DNA]</scope>
</reference>
<dbReference type="InterPro" id="IPR019775">
    <property type="entry name" value="WD40_repeat_CS"/>
</dbReference>
<keyword evidence="11" id="KW-1185">Reference proteome</keyword>
<name>F6YGZ1_CIOIN</name>
<dbReference type="Proteomes" id="UP000008144">
    <property type="component" value="Unassembled WGS sequence"/>
</dbReference>
<dbReference type="PRINTS" id="PR00320">
    <property type="entry name" value="GPROTEINBRPT"/>
</dbReference>
<evidence type="ECO:0000256" key="3">
    <source>
        <dbReference type="ARBA" id="ARBA00022574"/>
    </source>
</evidence>
<dbReference type="Gene3D" id="1.25.40.500">
    <property type="entry name" value="TFIID subunit TAF5, NTD2 domain"/>
    <property type="match status" value="1"/>
</dbReference>
<evidence type="ECO:0000256" key="1">
    <source>
        <dbReference type="ARBA" id="ARBA00004123"/>
    </source>
</evidence>
<dbReference type="CDD" id="cd08044">
    <property type="entry name" value="TAF5_NTD2"/>
    <property type="match status" value="1"/>
</dbReference>
<reference evidence="10" key="2">
    <citation type="submission" date="2025-08" db="UniProtKB">
        <authorList>
            <consortium name="Ensembl"/>
        </authorList>
    </citation>
    <scope>IDENTIFICATION</scope>
</reference>
<comment type="similarity">
    <text evidence="2">Belongs to the WD repeat TAF5 family.</text>
</comment>
<reference evidence="10" key="3">
    <citation type="submission" date="2025-09" db="UniProtKB">
        <authorList>
            <consortium name="Ensembl"/>
        </authorList>
    </citation>
    <scope>IDENTIFICATION</scope>
</reference>
<dbReference type="FunCoup" id="F6YGZ1">
    <property type="interactions" value="91"/>
</dbReference>
<evidence type="ECO:0000256" key="7">
    <source>
        <dbReference type="ARBA" id="ARBA00023242"/>
    </source>
</evidence>
<keyword evidence="4" id="KW-0677">Repeat</keyword>
<feature type="repeat" description="WD" evidence="8">
    <location>
        <begin position="427"/>
        <end position="466"/>
    </location>
</feature>
<comment type="subcellular location">
    <subcellularLocation>
        <location evidence="1">Nucleus</location>
    </subcellularLocation>
</comment>
<dbReference type="HOGENOM" id="CLU_005884_3_0_1"/>
<dbReference type="InterPro" id="IPR020472">
    <property type="entry name" value="WD40_PAC1"/>
</dbReference>
<evidence type="ECO:0000313" key="11">
    <source>
        <dbReference type="Proteomes" id="UP000008144"/>
    </source>
</evidence>
<dbReference type="CDD" id="cd00200">
    <property type="entry name" value="WD40"/>
    <property type="match status" value="1"/>
</dbReference>
<dbReference type="GO" id="GO:0005669">
    <property type="term" value="C:transcription factor TFIID complex"/>
    <property type="evidence" value="ECO:0000318"/>
    <property type="project" value="GO_Central"/>
</dbReference>
<organism evidence="10 11">
    <name type="scientific">Ciona intestinalis</name>
    <name type="common">Transparent sea squirt</name>
    <name type="synonym">Ascidia intestinalis</name>
    <dbReference type="NCBI Taxonomy" id="7719"/>
    <lineage>
        <taxon>Eukaryota</taxon>
        <taxon>Metazoa</taxon>
        <taxon>Chordata</taxon>
        <taxon>Tunicata</taxon>
        <taxon>Ascidiacea</taxon>
        <taxon>Phlebobranchia</taxon>
        <taxon>Cionidae</taxon>
        <taxon>Ciona</taxon>
    </lineage>
</organism>
<dbReference type="InterPro" id="IPR037264">
    <property type="entry name" value="TFIID_NTD2_sf"/>
</dbReference>
<dbReference type="InterPro" id="IPR007582">
    <property type="entry name" value="TFIID_NTD2"/>
</dbReference>
<dbReference type="PROSITE" id="PS50294">
    <property type="entry name" value="WD_REPEATS_REGION"/>
    <property type="match status" value="4"/>
</dbReference>
<dbReference type="SUPFAM" id="SSF160897">
    <property type="entry name" value="Taf5 N-terminal domain-like"/>
    <property type="match status" value="1"/>
</dbReference>
<dbReference type="AlphaFoldDB" id="F6YGZ1"/>
<evidence type="ECO:0000256" key="4">
    <source>
        <dbReference type="ARBA" id="ARBA00022737"/>
    </source>
</evidence>
<feature type="repeat" description="WD" evidence="8">
    <location>
        <begin position="467"/>
        <end position="508"/>
    </location>
</feature>
<dbReference type="Pfam" id="PF00400">
    <property type="entry name" value="WD40"/>
    <property type="match status" value="5"/>
</dbReference>
<dbReference type="STRING" id="7719.ENSCINP00000008460"/>
<dbReference type="PROSITE" id="PS50082">
    <property type="entry name" value="WD_REPEATS_2"/>
    <property type="match status" value="5"/>
</dbReference>
<dbReference type="SUPFAM" id="SSF50978">
    <property type="entry name" value="WD40 repeat-like"/>
    <property type="match status" value="1"/>
</dbReference>
<protein>
    <recommendedName>
        <fullName evidence="9">TFIID subunit TAF5 NTD2 domain-containing protein</fullName>
    </recommendedName>
</protein>
<feature type="domain" description="TFIID subunit TAF5 NTD2" evidence="9">
    <location>
        <begin position="66"/>
        <end position="192"/>
    </location>
</feature>
<feature type="repeat" description="WD" evidence="8">
    <location>
        <begin position="509"/>
        <end position="550"/>
    </location>
</feature>
<dbReference type="InterPro" id="IPR036322">
    <property type="entry name" value="WD40_repeat_dom_sf"/>
</dbReference>
<accession>F6YGZ1</accession>
<dbReference type="PANTHER" id="PTHR19879">
    <property type="entry name" value="TRANSCRIPTION INITIATION FACTOR TFIID"/>
    <property type="match status" value="1"/>
</dbReference>
<keyword evidence="6" id="KW-0804">Transcription</keyword>
<evidence type="ECO:0000256" key="5">
    <source>
        <dbReference type="ARBA" id="ARBA00023015"/>
    </source>
</evidence>
<evidence type="ECO:0000256" key="6">
    <source>
        <dbReference type="ARBA" id="ARBA00023163"/>
    </source>
</evidence>
<evidence type="ECO:0000256" key="8">
    <source>
        <dbReference type="PROSITE-ProRule" id="PRU00221"/>
    </source>
</evidence>
<dbReference type="OMA" id="HLDMVHC"/>
<dbReference type="InterPro" id="IPR015943">
    <property type="entry name" value="WD40/YVTN_repeat-like_dom_sf"/>
</dbReference>
<feature type="repeat" description="WD" evidence="8">
    <location>
        <begin position="385"/>
        <end position="426"/>
    </location>
</feature>
<dbReference type="PROSITE" id="PS50896">
    <property type="entry name" value="LISH"/>
    <property type="match status" value="1"/>
</dbReference>
<dbReference type="InterPro" id="IPR006594">
    <property type="entry name" value="LisH"/>
</dbReference>
<dbReference type="GO" id="GO:0006367">
    <property type="term" value="P:transcription initiation at RNA polymerase II promoter"/>
    <property type="evidence" value="ECO:0000318"/>
    <property type="project" value="GO_Central"/>
</dbReference>
<dbReference type="SMART" id="SM00320">
    <property type="entry name" value="WD40"/>
    <property type="match status" value="6"/>
</dbReference>
<keyword evidence="7" id="KW-0539">Nucleus</keyword>
<keyword evidence="3 8" id="KW-0853">WD repeat</keyword>
<dbReference type="Ensembl" id="ENSCINT00000008460.2">
    <property type="protein sequence ID" value="ENSCINP00000008460.2"/>
    <property type="gene ID" value="ENSCING00000004104.3"/>
</dbReference>
<dbReference type="InterPro" id="IPR001680">
    <property type="entry name" value="WD40_rpt"/>
</dbReference>
<proteinExistence type="inferred from homology"/>
<dbReference type="GeneTree" id="ENSGT00940000153342"/>
<sequence>MKRSRSEHIQTAVLNYLKKRNYTDSEATFKQNFKLEETLLEMTSRVLRNNKISKSDSVSFSIGSLDDYFHSFLELKTFVEKCVAQRKHSKLKGILFPVFIHSFLDLLLADRSTESTSYLRRFGSVFDQSHRLLIKQIENLGIPQDQVFLFQIEELRNCNGKIVLTDDDQLALKIFLQTQENLSLMKIINDRIQIVLPETDDQLNLSNGDFTSTNTSPQKVLSASKTPTKVCTVDITIADARKIIDDVRKSPPALTDLTLIKFKGEGLIHATPSQDHSIFLTGFDNSTVKLWRQGNRIPDCNLPTPDISCVHLGSDALEDVYDRLSMKTQQDVTSLNEDGVVSLHGHSGPVYDSCFTSDNKFLITCAEDSTVRLWDMQDLKNKVIYDAHNRPVWCVDISAYDLYFATGSADHTARLWTTERTYPLRTYAGHQDSVGAIAFHGNCSYLATADRVVRVWDVNSGKPVRVMTGHWAPVMCVAFSSNGRMLASAGEDYRIRLWDVSSGNLVKEMRAHTDTIYSLAFNYDGSLLASCGADCSVYCWNTATISTTGDQKNQHLVAQWSLPNSTQSLINVDFKSTNKLFCYASAT</sequence>
<evidence type="ECO:0000256" key="2">
    <source>
        <dbReference type="ARBA" id="ARBA00009435"/>
    </source>
</evidence>
<dbReference type="Gene3D" id="2.130.10.10">
    <property type="entry name" value="YVTN repeat-like/Quinoprotein amine dehydrogenase"/>
    <property type="match status" value="2"/>
</dbReference>
<dbReference type="InParanoid" id="F6YGZ1"/>
<dbReference type="PROSITE" id="PS00678">
    <property type="entry name" value="WD_REPEATS_1"/>
    <property type="match status" value="3"/>
</dbReference>
<dbReference type="PANTHER" id="PTHR19879:SF1">
    <property type="entry name" value="CANNONBALL-RELATED"/>
    <property type="match status" value="1"/>
</dbReference>
<evidence type="ECO:0000259" key="9">
    <source>
        <dbReference type="Pfam" id="PF04494"/>
    </source>
</evidence>
<dbReference type="GO" id="GO:0000124">
    <property type="term" value="C:SAGA complex"/>
    <property type="evidence" value="ECO:0000318"/>
    <property type="project" value="GO_Central"/>
</dbReference>
<dbReference type="Pfam" id="PF04494">
    <property type="entry name" value="TFIID_NTD2"/>
    <property type="match status" value="1"/>
</dbReference>